<dbReference type="Proteomes" id="UP000321331">
    <property type="component" value="Unassembled WGS sequence"/>
</dbReference>
<sequence length="317" mass="35398">GLVILMNIFGIKQPQSSPAARALQGWYPRSRIIGIGRYNEEGPSIDSWDFRDLTPKISLPISTFARLSSTFSFWSDPEGAARSLRRDGWIDVKTDIETDLERCPLVHSNTIQYLCLDPTTVGERRELVPGQLPPIPRGPPPPTWTVLLSAMDCNMSIEPLSSGPLHDGNPLPPLHLLVDGLISGVLDVPPKSRIEGRLGLQLVYLHAYCFDMRSPKLVEQLRPENLQFHIDALTGPSVGKPPLMAWGRQVRRELRDDTRQLMNENSLLGANPAEYRDFISSFRSEFQALLYTVSPPSSPSCYPTAKESSFLIRRANA</sequence>
<comment type="caution">
    <text evidence="1">The sequence shown here is derived from an EMBL/GenBank/DDBJ whole genome shotgun (WGS) entry which is preliminary data.</text>
</comment>
<gene>
    <name evidence="1" type="ORF">FocTR4_00001982</name>
</gene>
<evidence type="ECO:0000313" key="2">
    <source>
        <dbReference type="Proteomes" id="UP000321331"/>
    </source>
</evidence>
<dbReference type="EMBL" id="VMNF01000007">
    <property type="protein sequence ID" value="TXC04274.1"/>
    <property type="molecule type" value="Genomic_DNA"/>
</dbReference>
<evidence type="ECO:0000313" key="1">
    <source>
        <dbReference type="EMBL" id="TXC04274.1"/>
    </source>
</evidence>
<name>A0A5C6T1L0_FUSOC</name>
<dbReference type="AlphaFoldDB" id="A0A5C6T1L0"/>
<accession>A0A5C6T1L0</accession>
<protein>
    <submittedName>
        <fullName evidence="1">Uncharacterized protein</fullName>
    </submittedName>
</protein>
<organism evidence="1 2">
    <name type="scientific">Fusarium oxysporum f. sp. cubense</name>
    <dbReference type="NCBI Taxonomy" id="61366"/>
    <lineage>
        <taxon>Eukaryota</taxon>
        <taxon>Fungi</taxon>
        <taxon>Dikarya</taxon>
        <taxon>Ascomycota</taxon>
        <taxon>Pezizomycotina</taxon>
        <taxon>Sordariomycetes</taxon>
        <taxon>Hypocreomycetidae</taxon>
        <taxon>Hypocreales</taxon>
        <taxon>Nectriaceae</taxon>
        <taxon>Fusarium</taxon>
        <taxon>Fusarium oxysporum species complex</taxon>
    </lineage>
</organism>
<feature type="non-terminal residue" evidence="1">
    <location>
        <position position="1"/>
    </location>
</feature>
<proteinExistence type="predicted"/>
<reference evidence="1 2" key="1">
    <citation type="submission" date="2019-07" db="EMBL/GenBank/DDBJ databases">
        <title>The First High-Quality Draft Genome Sequence of the Causal Agent of the Current Panama Disease Epidemic.</title>
        <authorList>
            <person name="Warmington R.J."/>
            <person name="Kay W."/>
            <person name="Jeffries A."/>
            <person name="Bebber D."/>
            <person name="Moore K."/>
            <person name="Studholme D.J."/>
        </authorList>
    </citation>
    <scope>NUCLEOTIDE SEQUENCE [LARGE SCALE GENOMIC DNA]</scope>
    <source>
        <strain evidence="1 2">TR4</strain>
    </source>
</reference>